<dbReference type="InterPro" id="IPR012337">
    <property type="entry name" value="RNaseH-like_sf"/>
</dbReference>
<sequence>MSMKNKLRRMKQHLNIEKQDSISENREQVEQKGFTSIPFWQEWKDFGAVPYYTEGGCCLIREVVYPLHYEHGVHSFGQLHEVVEQWNGTTARHPLSSAGYKSTDLFFFDTETTGLRGGAGTTIFLLGYARVFEDKVVVRQHFLPDPSGEIAFYESFLKHVDYTTLVTYNGKAFDWPQVKTRHTLLREHLPKLPSFGHFDLLHGARRLWKHKLESVKLSQVEKEILQIKRIKDVPGFLAPMIYFDFVQSKNPQGVFEVMKHNEHDILTLITLYVHMSKHLLNSSYSTTKEAFEVARWYEAIGDRKTAVKGYEYVSGIKEEEHYRAKMALAAQYKREHQWEKAIGFWKEIVSLGAGVIRIEAAVELAKAYEHRVKDLDEALCYASIAYELHTRLLTNREKQERELEKRMERLKRKQQKR</sequence>
<evidence type="ECO:0000259" key="2">
    <source>
        <dbReference type="Pfam" id="PF13482"/>
    </source>
</evidence>
<dbReference type="PANTHER" id="PTHR38462:SF1">
    <property type="entry name" value="YPRB RIBONUCLEASE H-LIKE DOMAIN-CONTAINING PROTEIN"/>
    <property type="match status" value="1"/>
</dbReference>
<comment type="caution">
    <text evidence="3">The sequence shown here is derived from an EMBL/GenBank/DDBJ whole genome shotgun (WGS) entry which is preliminary data.</text>
</comment>
<dbReference type="Proteomes" id="UP001595752">
    <property type="component" value="Unassembled WGS sequence"/>
</dbReference>
<dbReference type="PANTHER" id="PTHR38462">
    <property type="entry name" value="EXONUCLEASE-LIKE PROTEIN"/>
    <property type="match status" value="1"/>
</dbReference>
<keyword evidence="4" id="KW-1185">Reference proteome</keyword>
<protein>
    <submittedName>
        <fullName evidence="3">Ribonuclease H-like domain-containing protein</fullName>
    </submittedName>
</protein>
<feature type="coiled-coil region" evidence="1">
    <location>
        <begin position="358"/>
        <end position="416"/>
    </location>
</feature>
<name>A0ABV8B2J3_9BACI</name>
<organism evidence="3 4">
    <name type="scientific">Bacillus songklensis</name>
    <dbReference type="NCBI Taxonomy" id="1069116"/>
    <lineage>
        <taxon>Bacteria</taxon>
        <taxon>Bacillati</taxon>
        <taxon>Bacillota</taxon>
        <taxon>Bacilli</taxon>
        <taxon>Bacillales</taxon>
        <taxon>Bacillaceae</taxon>
        <taxon>Bacillus</taxon>
    </lineage>
</organism>
<dbReference type="Gene3D" id="3.30.420.10">
    <property type="entry name" value="Ribonuclease H-like superfamily/Ribonuclease H"/>
    <property type="match status" value="1"/>
</dbReference>
<dbReference type="InterPro" id="IPR038720">
    <property type="entry name" value="YprB_RNase_H-like_dom"/>
</dbReference>
<dbReference type="RefSeq" id="WP_377915281.1">
    <property type="nucleotide sequence ID" value="NZ_JBHRZT010000052.1"/>
</dbReference>
<gene>
    <name evidence="3" type="ORF">ACFOU2_11730</name>
</gene>
<keyword evidence="1" id="KW-0175">Coiled coil</keyword>
<reference evidence="4" key="1">
    <citation type="journal article" date="2019" name="Int. J. Syst. Evol. Microbiol.">
        <title>The Global Catalogue of Microorganisms (GCM) 10K type strain sequencing project: providing services to taxonomists for standard genome sequencing and annotation.</title>
        <authorList>
            <consortium name="The Broad Institute Genomics Platform"/>
            <consortium name="The Broad Institute Genome Sequencing Center for Infectious Disease"/>
            <person name="Wu L."/>
            <person name="Ma J."/>
        </authorList>
    </citation>
    <scope>NUCLEOTIDE SEQUENCE [LARGE SCALE GENOMIC DNA]</scope>
    <source>
        <strain evidence="4">CCUG 61889</strain>
    </source>
</reference>
<proteinExistence type="predicted"/>
<dbReference type="SUPFAM" id="SSF81901">
    <property type="entry name" value="HCP-like"/>
    <property type="match status" value="1"/>
</dbReference>
<evidence type="ECO:0000313" key="4">
    <source>
        <dbReference type="Proteomes" id="UP001595752"/>
    </source>
</evidence>
<evidence type="ECO:0000313" key="3">
    <source>
        <dbReference type="EMBL" id="MFC3884125.1"/>
    </source>
</evidence>
<feature type="domain" description="YprB ribonuclease H-like" evidence="2">
    <location>
        <begin position="107"/>
        <end position="275"/>
    </location>
</feature>
<dbReference type="InterPro" id="IPR036397">
    <property type="entry name" value="RNaseH_sf"/>
</dbReference>
<dbReference type="EMBL" id="JBHRZT010000052">
    <property type="protein sequence ID" value="MFC3884125.1"/>
    <property type="molecule type" value="Genomic_DNA"/>
</dbReference>
<dbReference type="Pfam" id="PF13482">
    <property type="entry name" value="RNase_H_2"/>
    <property type="match status" value="1"/>
</dbReference>
<accession>A0ABV8B2J3</accession>
<dbReference type="SUPFAM" id="SSF53098">
    <property type="entry name" value="Ribonuclease H-like"/>
    <property type="match status" value="1"/>
</dbReference>
<evidence type="ECO:0000256" key="1">
    <source>
        <dbReference type="SAM" id="Coils"/>
    </source>
</evidence>